<feature type="compositionally biased region" description="Polar residues" evidence="1">
    <location>
        <begin position="228"/>
        <end position="251"/>
    </location>
</feature>
<evidence type="ECO:0000313" key="4">
    <source>
        <dbReference type="Proteomes" id="UP001311799"/>
    </source>
</evidence>
<dbReference type="InterPro" id="IPR013809">
    <property type="entry name" value="ENTH"/>
</dbReference>
<dbReference type="CDD" id="cd03571">
    <property type="entry name" value="ENTH"/>
    <property type="match status" value="1"/>
</dbReference>
<keyword evidence="4" id="KW-1185">Reference proteome</keyword>
<dbReference type="GO" id="GO:0005768">
    <property type="term" value="C:endosome"/>
    <property type="evidence" value="ECO:0007669"/>
    <property type="project" value="TreeGrafter"/>
</dbReference>
<dbReference type="SMART" id="SM00273">
    <property type="entry name" value="ENTH"/>
    <property type="match status" value="1"/>
</dbReference>
<organism evidence="3 4">
    <name type="scientific">Cryptosporidium xiaoi</name>
    <dbReference type="NCBI Taxonomy" id="659607"/>
    <lineage>
        <taxon>Eukaryota</taxon>
        <taxon>Sar</taxon>
        <taxon>Alveolata</taxon>
        <taxon>Apicomplexa</taxon>
        <taxon>Conoidasida</taxon>
        <taxon>Coccidia</taxon>
        <taxon>Eucoccidiorida</taxon>
        <taxon>Eimeriorina</taxon>
        <taxon>Cryptosporidiidae</taxon>
        <taxon>Cryptosporidium</taxon>
    </lineage>
</organism>
<proteinExistence type="predicted"/>
<dbReference type="Gene3D" id="1.25.40.90">
    <property type="match status" value="1"/>
</dbReference>
<gene>
    <name evidence="3" type="ORF">RS030_172581</name>
</gene>
<feature type="domain" description="ENTH" evidence="2">
    <location>
        <begin position="23"/>
        <end position="154"/>
    </location>
</feature>
<dbReference type="AlphaFoldDB" id="A0AAV9Y0A4"/>
<dbReference type="Proteomes" id="UP001311799">
    <property type="component" value="Unassembled WGS sequence"/>
</dbReference>
<dbReference type="GO" id="GO:0005543">
    <property type="term" value="F:phospholipid binding"/>
    <property type="evidence" value="ECO:0007669"/>
    <property type="project" value="TreeGrafter"/>
</dbReference>
<feature type="compositionally biased region" description="Low complexity" evidence="1">
    <location>
        <begin position="276"/>
        <end position="285"/>
    </location>
</feature>
<feature type="compositionally biased region" description="Polar residues" evidence="1">
    <location>
        <begin position="337"/>
        <end position="353"/>
    </location>
</feature>
<dbReference type="PANTHER" id="PTHR12276:SF45">
    <property type="entry name" value="CLATHRIN INTERACTOR 1"/>
    <property type="match status" value="1"/>
</dbReference>
<dbReference type="Pfam" id="PF01417">
    <property type="entry name" value="ENTH"/>
    <property type="match status" value="1"/>
</dbReference>
<dbReference type="GO" id="GO:0005886">
    <property type="term" value="C:plasma membrane"/>
    <property type="evidence" value="ECO:0007669"/>
    <property type="project" value="TreeGrafter"/>
</dbReference>
<dbReference type="FunFam" id="1.25.40.90:FF:000006">
    <property type="entry name" value="Clathrin interactor 1"/>
    <property type="match status" value="1"/>
</dbReference>
<feature type="region of interest" description="Disordered" evidence="1">
    <location>
        <begin position="220"/>
        <end position="285"/>
    </location>
</feature>
<protein>
    <recommendedName>
        <fullName evidence="2">ENTH domain-containing protein</fullName>
    </recommendedName>
</protein>
<dbReference type="PROSITE" id="PS50942">
    <property type="entry name" value="ENTH"/>
    <property type="match status" value="1"/>
</dbReference>
<accession>A0AAV9Y0A4</accession>
<dbReference type="PANTHER" id="PTHR12276">
    <property type="entry name" value="EPSIN/ENT-RELATED"/>
    <property type="match status" value="1"/>
</dbReference>
<reference evidence="3 4" key="1">
    <citation type="submission" date="2023-10" db="EMBL/GenBank/DDBJ databases">
        <title>Comparative genomics analysis reveals potential genetic determinants of host preference in Cryptosporidium xiaoi.</title>
        <authorList>
            <person name="Xiao L."/>
            <person name="Li J."/>
        </authorList>
    </citation>
    <scope>NUCLEOTIDE SEQUENCE [LARGE SCALE GENOMIC DNA]</scope>
    <source>
        <strain evidence="3 4">52996</strain>
    </source>
</reference>
<feature type="region of interest" description="Disordered" evidence="1">
    <location>
        <begin position="334"/>
        <end position="353"/>
    </location>
</feature>
<dbReference type="GO" id="GO:0030276">
    <property type="term" value="F:clathrin binding"/>
    <property type="evidence" value="ECO:0007669"/>
    <property type="project" value="TreeGrafter"/>
</dbReference>
<evidence type="ECO:0000259" key="2">
    <source>
        <dbReference type="PROSITE" id="PS50942"/>
    </source>
</evidence>
<name>A0AAV9Y0A4_9CRYT</name>
<dbReference type="EMBL" id="JAWDEY010000008">
    <property type="protein sequence ID" value="KAK6590143.1"/>
    <property type="molecule type" value="Genomic_DNA"/>
</dbReference>
<dbReference type="SUPFAM" id="SSF48464">
    <property type="entry name" value="ENTH/VHS domain"/>
    <property type="match status" value="1"/>
</dbReference>
<evidence type="ECO:0000313" key="3">
    <source>
        <dbReference type="EMBL" id="KAK6590143.1"/>
    </source>
</evidence>
<evidence type="ECO:0000256" key="1">
    <source>
        <dbReference type="SAM" id="MobiDB-lite"/>
    </source>
</evidence>
<sequence length="460" mass="51360">MDIGDVGRMLISVSKKVKKTASQIVNPLTPLEKLLKEATSNTNWGCSSTILNEISRSMVDYHDYIVVQHCICDCLNQKPSKWRKIYKTLILIEYLLKNGVERFIDDTKENVYRIRNLQDFYYCEEGRDKGAGIREKSKYILNLLNDPLVLKNERKKAKDNRGKYIGINSKFSNSSVSNTCYYGNKYSGGITGTGGCGVGLGSNRPDKLGSVSVNYSSGRKELYDPYKPQQSSSDSIDCKNNNASINDNTLKSKPKPIDNASFSSSTSPNALPPLPSSLNNSNKNSGIIRINNVYNNNIRNKTTEPDKYILAATSILARQDEKYVRNNINPFREGFENSMSNNSKSTLNDDSNNPPISEWCDFIGANNNERTNSKMNKTSNPFNTEFEDKIEEGKTSDSNNNESSSGDIINKKKVMESLDLLDLLSLSNDNTNTCTGGLDYIKNDCNNGVNNNNVHIPFGF</sequence>
<dbReference type="GO" id="GO:0030125">
    <property type="term" value="C:clathrin vesicle coat"/>
    <property type="evidence" value="ECO:0007669"/>
    <property type="project" value="TreeGrafter"/>
</dbReference>
<dbReference type="GO" id="GO:0006897">
    <property type="term" value="P:endocytosis"/>
    <property type="evidence" value="ECO:0007669"/>
    <property type="project" value="TreeGrafter"/>
</dbReference>
<dbReference type="InterPro" id="IPR008942">
    <property type="entry name" value="ENTH_VHS"/>
</dbReference>
<comment type="caution">
    <text evidence="3">The sequence shown here is derived from an EMBL/GenBank/DDBJ whole genome shotgun (WGS) entry which is preliminary data.</text>
</comment>